<evidence type="ECO:0000256" key="2">
    <source>
        <dbReference type="ARBA" id="ARBA00023015"/>
    </source>
</evidence>
<dbReference type="CDD" id="cd01392">
    <property type="entry name" value="HTH_LacI"/>
    <property type="match status" value="1"/>
</dbReference>
<dbReference type="SMART" id="SM00354">
    <property type="entry name" value="HTH_LACI"/>
    <property type="match status" value="1"/>
</dbReference>
<dbReference type="SUPFAM" id="SSF53822">
    <property type="entry name" value="Periplasmic binding protein-like I"/>
    <property type="match status" value="1"/>
</dbReference>
<dbReference type="GO" id="GO:0000976">
    <property type="term" value="F:transcription cis-regulatory region binding"/>
    <property type="evidence" value="ECO:0007669"/>
    <property type="project" value="TreeGrafter"/>
</dbReference>
<evidence type="ECO:0000256" key="4">
    <source>
        <dbReference type="ARBA" id="ARBA00023163"/>
    </source>
</evidence>
<dbReference type="AlphaFoldDB" id="A0A0S6VU58"/>
<dbReference type="PANTHER" id="PTHR30146">
    <property type="entry name" value="LACI-RELATED TRANSCRIPTIONAL REPRESSOR"/>
    <property type="match status" value="1"/>
</dbReference>
<dbReference type="PROSITE" id="PS50932">
    <property type="entry name" value="HTH_LACI_2"/>
    <property type="match status" value="1"/>
</dbReference>
<keyword evidence="3" id="KW-0238">DNA-binding</keyword>
<name>A0A0S6VU58_9BACT</name>
<dbReference type="InterPro" id="IPR010982">
    <property type="entry name" value="Lambda_DNA-bd_dom_sf"/>
</dbReference>
<dbReference type="InterPro" id="IPR028082">
    <property type="entry name" value="Peripla_BP_I"/>
</dbReference>
<dbReference type="GO" id="GO:0003700">
    <property type="term" value="F:DNA-binding transcription factor activity"/>
    <property type="evidence" value="ECO:0007669"/>
    <property type="project" value="TreeGrafter"/>
</dbReference>
<feature type="domain" description="HTH lacI-type" evidence="5">
    <location>
        <begin position="3"/>
        <end position="56"/>
    </location>
</feature>
<evidence type="ECO:0000259" key="5">
    <source>
        <dbReference type="PROSITE" id="PS50932"/>
    </source>
</evidence>
<proteinExistence type="predicted"/>
<sequence length="335" mass="37868">MVATVHDVAQKAQVSVGTVSRYLNGYQLRESNRGRVERAIVELGFKSNIFARGLKRKRSMAIAVVTPDFDMFSTSITTAIEQILEQEHYSLIICDYQRDKDALKRKLMFLQDRYIDGVILFPSNLAASSKDVIQKYLAKKIPIVLVDHTIPGIETDAVIIDNANVSFRAIEELIRHNHRQIAIINGRRDSLVCQERLQGYYNAMQTYGLPIQQEWIAWGDFTQYGGYHAVKALMALPERPTAIYATNYTMTVGAVLALQEMHIAIPDHVSLVGFDRFESVEIIEPPLTMVEQPLNLIAQNAAHLILKRIRGEYSDFATTIKLNTKMVIGESVKNI</sequence>
<keyword evidence="1" id="KW-0678">Repressor</keyword>
<evidence type="ECO:0000256" key="1">
    <source>
        <dbReference type="ARBA" id="ARBA00022491"/>
    </source>
</evidence>
<keyword evidence="2" id="KW-0805">Transcription regulation</keyword>
<dbReference type="CDD" id="cd06267">
    <property type="entry name" value="PBP1_LacI_sugar_binding-like"/>
    <property type="match status" value="1"/>
</dbReference>
<dbReference type="EMBL" id="DF820455">
    <property type="protein sequence ID" value="GAK49279.1"/>
    <property type="molecule type" value="Genomic_DNA"/>
</dbReference>
<dbReference type="PROSITE" id="PS00356">
    <property type="entry name" value="HTH_LACI_1"/>
    <property type="match status" value="1"/>
</dbReference>
<dbReference type="STRING" id="1499966.U14_00500"/>
<dbReference type="Pfam" id="PF00532">
    <property type="entry name" value="Peripla_BP_1"/>
    <property type="match status" value="1"/>
</dbReference>
<dbReference type="InterPro" id="IPR001761">
    <property type="entry name" value="Peripla_BP/Lac1_sug-bd_dom"/>
</dbReference>
<keyword evidence="7" id="KW-1185">Reference proteome</keyword>
<dbReference type="Pfam" id="PF00356">
    <property type="entry name" value="LacI"/>
    <property type="match status" value="1"/>
</dbReference>
<evidence type="ECO:0000313" key="7">
    <source>
        <dbReference type="Proteomes" id="UP000030700"/>
    </source>
</evidence>
<dbReference type="Gene3D" id="1.10.260.40">
    <property type="entry name" value="lambda repressor-like DNA-binding domains"/>
    <property type="match status" value="1"/>
</dbReference>
<dbReference type="PANTHER" id="PTHR30146:SF148">
    <property type="entry name" value="HTH-TYPE TRANSCRIPTIONAL REPRESSOR PURR-RELATED"/>
    <property type="match status" value="1"/>
</dbReference>
<dbReference type="InterPro" id="IPR000843">
    <property type="entry name" value="HTH_LacI"/>
</dbReference>
<dbReference type="Proteomes" id="UP000030700">
    <property type="component" value="Unassembled WGS sequence"/>
</dbReference>
<gene>
    <name evidence="6" type="ORF">U14_00500</name>
</gene>
<evidence type="ECO:0000313" key="6">
    <source>
        <dbReference type="EMBL" id="GAK49279.1"/>
    </source>
</evidence>
<accession>A0A0S6VU58</accession>
<dbReference type="HOGENOM" id="CLU_037628_6_1_0"/>
<evidence type="ECO:0000256" key="3">
    <source>
        <dbReference type="ARBA" id="ARBA00023125"/>
    </source>
</evidence>
<organism evidence="6">
    <name type="scientific">Candidatus Moduliflexus flocculans</name>
    <dbReference type="NCBI Taxonomy" id="1499966"/>
    <lineage>
        <taxon>Bacteria</taxon>
        <taxon>Candidatus Moduliflexota</taxon>
        <taxon>Candidatus Moduliflexia</taxon>
        <taxon>Candidatus Moduliflexales</taxon>
        <taxon>Candidatus Moduliflexaceae</taxon>
    </lineage>
</organism>
<dbReference type="Gene3D" id="3.40.50.2300">
    <property type="match status" value="2"/>
</dbReference>
<keyword evidence="4" id="KW-0804">Transcription</keyword>
<protein>
    <submittedName>
        <fullName evidence="6">Transcriptional regulator, LacI family</fullName>
    </submittedName>
</protein>
<reference evidence="6" key="1">
    <citation type="journal article" date="2015" name="PeerJ">
        <title>First genomic representation of candidate bacterial phylum KSB3 points to enhanced environmental sensing as a trigger of wastewater bulking.</title>
        <authorList>
            <person name="Sekiguchi Y."/>
            <person name="Ohashi A."/>
            <person name="Parks D.H."/>
            <person name="Yamauchi T."/>
            <person name="Tyson G.W."/>
            <person name="Hugenholtz P."/>
        </authorList>
    </citation>
    <scope>NUCLEOTIDE SEQUENCE [LARGE SCALE GENOMIC DNA]</scope>
</reference>
<dbReference type="SUPFAM" id="SSF47413">
    <property type="entry name" value="lambda repressor-like DNA-binding domains"/>
    <property type="match status" value="1"/>
</dbReference>